<gene>
    <name evidence="2" type="ORF">EV191_101672</name>
</gene>
<dbReference type="PANTHER" id="PTHR36844:SF1">
    <property type="entry name" value="PROTEASE PRSW"/>
    <property type="match status" value="1"/>
</dbReference>
<feature type="transmembrane region" description="Helical" evidence="1">
    <location>
        <begin position="157"/>
        <end position="177"/>
    </location>
</feature>
<organism evidence="2 3">
    <name type="scientific">Tamaricihabitans halophyticus</name>
    <dbReference type="NCBI Taxonomy" id="1262583"/>
    <lineage>
        <taxon>Bacteria</taxon>
        <taxon>Bacillati</taxon>
        <taxon>Actinomycetota</taxon>
        <taxon>Actinomycetes</taxon>
        <taxon>Pseudonocardiales</taxon>
        <taxon>Pseudonocardiaceae</taxon>
        <taxon>Tamaricihabitans</taxon>
    </lineage>
</organism>
<keyword evidence="1" id="KW-1133">Transmembrane helix</keyword>
<dbReference type="Proteomes" id="UP000294911">
    <property type="component" value="Unassembled WGS sequence"/>
</dbReference>
<feature type="transmembrane region" description="Helical" evidence="1">
    <location>
        <begin position="48"/>
        <end position="70"/>
    </location>
</feature>
<dbReference type="EMBL" id="SLXQ01000001">
    <property type="protein sequence ID" value="TCP56726.1"/>
    <property type="molecule type" value="Genomic_DNA"/>
</dbReference>
<name>A0A4V2SV39_9PSEU</name>
<feature type="transmembrane region" description="Helical" evidence="1">
    <location>
        <begin position="197"/>
        <end position="223"/>
    </location>
</feature>
<feature type="transmembrane region" description="Helical" evidence="1">
    <location>
        <begin position="121"/>
        <end position="145"/>
    </location>
</feature>
<evidence type="ECO:0000313" key="2">
    <source>
        <dbReference type="EMBL" id="TCP56726.1"/>
    </source>
</evidence>
<keyword evidence="1" id="KW-0812">Transmembrane</keyword>
<reference evidence="2 3" key="1">
    <citation type="submission" date="2019-03" db="EMBL/GenBank/DDBJ databases">
        <title>Genomic Encyclopedia of Type Strains, Phase IV (KMG-IV): sequencing the most valuable type-strain genomes for metagenomic binning, comparative biology and taxonomic classification.</title>
        <authorList>
            <person name="Goeker M."/>
        </authorList>
    </citation>
    <scope>NUCLEOTIDE SEQUENCE [LARGE SCALE GENOMIC DNA]</scope>
    <source>
        <strain evidence="2 3">DSM 45765</strain>
    </source>
</reference>
<feature type="transmembrane region" description="Helical" evidence="1">
    <location>
        <begin position="230"/>
        <end position="249"/>
    </location>
</feature>
<evidence type="ECO:0000313" key="3">
    <source>
        <dbReference type="Proteomes" id="UP000294911"/>
    </source>
</evidence>
<accession>A0A4V2SV39</accession>
<dbReference type="GO" id="GO:0008233">
    <property type="term" value="F:peptidase activity"/>
    <property type="evidence" value="ECO:0007669"/>
    <property type="project" value="InterPro"/>
</dbReference>
<comment type="caution">
    <text evidence="2">The sequence shown here is derived from an EMBL/GenBank/DDBJ whole genome shotgun (WGS) entry which is preliminary data.</text>
</comment>
<dbReference type="AlphaFoldDB" id="A0A4V2SV39"/>
<protein>
    <submittedName>
        <fullName evidence="2">RsiW-degrading membrane proteinase PrsW (M82 family)</fullName>
    </submittedName>
</protein>
<dbReference type="InterPro" id="IPR026898">
    <property type="entry name" value="PrsW"/>
</dbReference>
<dbReference type="Pfam" id="PF13367">
    <property type="entry name" value="PrsW-protease"/>
    <property type="match status" value="1"/>
</dbReference>
<feature type="transmembrane region" description="Helical" evidence="1">
    <location>
        <begin position="21"/>
        <end position="42"/>
    </location>
</feature>
<proteinExistence type="predicted"/>
<feature type="transmembrane region" description="Helical" evidence="1">
    <location>
        <begin position="82"/>
        <end position="101"/>
    </location>
</feature>
<keyword evidence="1" id="KW-0472">Membrane</keyword>
<sequence>MNTATEGARPLRDYAARLRTVLLPIIGLVLLALCGLVLLALGTLHFGGLALTVGVVLALLPVTVVVGAFLWVDRWEPEPAKLLMLAFTWGACVAALTALLINNTAELVGDQLLGRGSGNTVSAVLSAPLVEETLKGAFLVGILLWRRKEFDGVVDGIVYAGFTSAGFAFTENIYYFGRIFTEEGIGDWTGNGVLVAFIARAVLSPFTHPLFTALLGIGLGIAARTRSTKLAVFVSLAGFVGSVGLHALWNAAATLGGSEVFLNVYFLVMVPILAGLVVLVNWHRRREQRIVASAIPELVEARLVAESEAELLTSLPERRRWRRQAKAESGKAAAIAVGNYQSAVTELAFLRSHESSGLDEATAGQRQTELVAAVRKARADAVRSSFAYQRGRSPG</sequence>
<dbReference type="PANTHER" id="PTHR36844">
    <property type="entry name" value="PROTEASE PRSW"/>
    <property type="match status" value="1"/>
</dbReference>
<feature type="transmembrane region" description="Helical" evidence="1">
    <location>
        <begin position="261"/>
        <end position="280"/>
    </location>
</feature>
<keyword evidence="3" id="KW-1185">Reference proteome</keyword>
<evidence type="ECO:0000256" key="1">
    <source>
        <dbReference type="SAM" id="Phobius"/>
    </source>
</evidence>